<evidence type="ECO:0000256" key="1">
    <source>
        <dbReference type="ARBA" id="ARBA00005234"/>
    </source>
</evidence>
<feature type="domain" description="Ubiquitin-like protease family profile" evidence="5">
    <location>
        <begin position="17"/>
        <end position="177"/>
    </location>
</feature>
<evidence type="ECO:0000313" key="6">
    <source>
        <dbReference type="EMBL" id="BAN20907.1"/>
    </source>
</evidence>
<dbReference type="InterPro" id="IPR038765">
    <property type="entry name" value="Papain-like_cys_pep_sf"/>
</dbReference>
<keyword evidence="3" id="KW-0378">Hydrolase</keyword>
<comment type="similarity">
    <text evidence="1">Belongs to the peptidase C48 family.</text>
</comment>
<keyword evidence="4" id="KW-0788">Thiol protease</keyword>
<dbReference type="InterPro" id="IPR044613">
    <property type="entry name" value="Nep1/2-like"/>
</dbReference>
<dbReference type="InterPro" id="IPR003653">
    <property type="entry name" value="Peptidase_C48_C"/>
</dbReference>
<organism evidence="6">
    <name type="scientific">Riptortus pedestris</name>
    <name type="common">Bean bug</name>
    <dbReference type="NCBI Taxonomy" id="329032"/>
    <lineage>
        <taxon>Eukaryota</taxon>
        <taxon>Metazoa</taxon>
        <taxon>Ecdysozoa</taxon>
        <taxon>Arthropoda</taxon>
        <taxon>Hexapoda</taxon>
        <taxon>Insecta</taxon>
        <taxon>Pterygota</taxon>
        <taxon>Neoptera</taxon>
        <taxon>Paraneoptera</taxon>
        <taxon>Hemiptera</taxon>
        <taxon>Heteroptera</taxon>
        <taxon>Panheteroptera</taxon>
        <taxon>Pentatomomorpha</taxon>
        <taxon>Coreoidea</taxon>
        <taxon>Alydidae</taxon>
        <taxon>Riptortus</taxon>
    </lineage>
</organism>
<dbReference type="Pfam" id="PF02902">
    <property type="entry name" value="Peptidase_C48"/>
    <property type="match status" value="1"/>
</dbReference>
<protein>
    <recommendedName>
        <fullName evidence="5">Ubiquitin-like protease family profile domain-containing protein</fullName>
    </recommendedName>
</protein>
<proteinExistence type="evidence at transcript level"/>
<dbReference type="GO" id="GO:0000338">
    <property type="term" value="P:protein deneddylation"/>
    <property type="evidence" value="ECO:0007669"/>
    <property type="project" value="TreeGrafter"/>
</dbReference>
<dbReference type="PANTHER" id="PTHR46468:SF1">
    <property type="entry name" value="SENTRIN-SPECIFIC PROTEASE 8"/>
    <property type="match status" value="1"/>
</dbReference>
<keyword evidence="2" id="KW-0645">Protease</keyword>
<dbReference type="PANTHER" id="PTHR46468">
    <property type="entry name" value="SENTRIN-SPECIFIC PROTEASE 8"/>
    <property type="match status" value="1"/>
</dbReference>
<dbReference type="GO" id="GO:0008234">
    <property type="term" value="F:cysteine-type peptidase activity"/>
    <property type="evidence" value="ECO:0007669"/>
    <property type="project" value="UniProtKB-KW"/>
</dbReference>
<evidence type="ECO:0000259" key="5">
    <source>
        <dbReference type="PROSITE" id="PS50600"/>
    </source>
</evidence>
<dbReference type="EMBL" id="AK417692">
    <property type="protein sequence ID" value="BAN20907.1"/>
    <property type="molecule type" value="mRNA"/>
</dbReference>
<reference evidence="6" key="1">
    <citation type="journal article" date="2013" name="PLoS ONE">
        <title>Gene expression in gut symbiotic organ of stinkbug affected by extracellular bacterial symbiont.</title>
        <authorList>
            <person name="Futahashi R."/>
            <person name="Tanaka K."/>
            <person name="Tanahashi M."/>
            <person name="Nikoh N."/>
            <person name="Kikuchi Y."/>
            <person name="Lee B.L."/>
            <person name="Fukatsu T."/>
        </authorList>
    </citation>
    <scope>NUCLEOTIDE SEQUENCE</scope>
    <source>
        <tissue evidence="6">Midgut</tissue>
    </source>
</reference>
<evidence type="ECO:0000256" key="4">
    <source>
        <dbReference type="ARBA" id="ARBA00022807"/>
    </source>
</evidence>
<accession>R4WSK8</accession>
<dbReference type="AlphaFoldDB" id="R4WSK8"/>
<dbReference type="PROSITE" id="PS50600">
    <property type="entry name" value="ULP_PROTEASE"/>
    <property type="match status" value="1"/>
</dbReference>
<dbReference type="GO" id="GO:0006508">
    <property type="term" value="P:proteolysis"/>
    <property type="evidence" value="ECO:0007669"/>
    <property type="project" value="UniProtKB-KW"/>
</dbReference>
<evidence type="ECO:0000256" key="2">
    <source>
        <dbReference type="ARBA" id="ARBA00022670"/>
    </source>
</evidence>
<evidence type="ECO:0000256" key="3">
    <source>
        <dbReference type="ARBA" id="ARBA00022801"/>
    </source>
</evidence>
<dbReference type="Gene3D" id="3.40.395.10">
    <property type="entry name" value="Adenoviral Proteinase, Chain A"/>
    <property type="match status" value="1"/>
</dbReference>
<dbReference type="SUPFAM" id="SSF54001">
    <property type="entry name" value="Cysteine proteinases"/>
    <property type="match status" value="1"/>
</dbReference>
<dbReference type="GO" id="GO:0019784">
    <property type="term" value="F:deNEDDylase activity"/>
    <property type="evidence" value="ECO:0007669"/>
    <property type="project" value="InterPro"/>
</dbReference>
<sequence>MSVTRKKGKVVLSYHDALITYDDVELLEGPYWLNDTIIGFYLEYLEKEKYADTNVCFIRPEVTQCLKLSEVGELPAFLDPLEFKEKDLVIMPLNDCEDPNLPGGSHWSLLAYSKPEKTFYHIDSSAGSNQQAARALTFKLSQYLDKNSLCEFKTINSLQQSNSYDCGVFVLCNIDNIVPHALRYKTLENVNQIKEFEVSKKRHDIKSLIKALAGF</sequence>
<name>R4WSK8_RIPPE</name>